<accession>A0A512J1Q6</accession>
<proteinExistence type="predicted"/>
<comment type="caution">
    <text evidence="1">The sequence shown here is derived from an EMBL/GenBank/DDBJ whole genome shotgun (WGS) entry which is preliminary data.</text>
</comment>
<dbReference type="AlphaFoldDB" id="A0A512J1Q6"/>
<evidence type="ECO:0000313" key="2">
    <source>
        <dbReference type="EMBL" id="GLS65285.1"/>
    </source>
</evidence>
<dbReference type="EMBL" id="BJZU01000029">
    <property type="protein sequence ID" value="GEP03857.1"/>
    <property type="molecule type" value="Genomic_DNA"/>
</dbReference>
<protein>
    <submittedName>
        <fullName evidence="1">Uncharacterized protein</fullName>
    </submittedName>
</protein>
<keyword evidence="4" id="KW-1185">Reference proteome</keyword>
<gene>
    <name evidence="2" type="ORF">GCM10007888_36670</name>
    <name evidence="1" type="ORF">MOX02_18950</name>
</gene>
<dbReference type="Proteomes" id="UP001156856">
    <property type="component" value="Unassembled WGS sequence"/>
</dbReference>
<dbReference type="EMBL" id="BSPK01000067">
    <property type="protein sequence ID" value="GLS65285.1"/>
    <property type="molecule type" value="Genomic_DNA"/>
</dbReference>
<organism evidence="1 3">
    <name type="scientific">Methylobacterium oxalidis</name>
    <dbReference type="NCBI Taxonomy" id="944322"/>
    <lineage>
        <taxon>Bacteria</taxon>
        <taxon>Pseudomonadati</taxon>
        <taxon>Pseudomonadota</taxon>
        <taxon>Alphaproteobacteria</taxon>
        <taxon>Hyphomicrobiales</taxon>
        <taxon>Methylobacteriaceae</taxon>
        <taxon>Methylobacterium</taxon>
    </lineage>
</organism>
<evidence type="ECO:0000313" key="3">
    <source>
        <dbReference type="Proteomes" id="UP000321960"/>
    </source>
</evidence>
<name>A0A512J1Q6_9HYPH</name>
<dbReference type="Proteomes" id="UP000321960">
    <property type="component" value="Unassembled WGS sequence"/>
</dbReference>
<reference evidence="1 3" key="3">
    <citation type="submission" date="2019-07" db="EMBL/GenBank/DDBJ databases">
        <title>Whole genome shotgun sequence of Methylobacterium oxalidis NBRC 107715.</title>
        <authorList>
            <person name="Hosoyama A."/>
            <person name="Uohara A."/>
            <person name="Ohji S."/>
            <person name="Ichikawa N."/>
        </authorList>
    </citation>
    <scope>NUCLEOTIDE SEQUENCE [LARGE SCALE GENOMIC DNA]</scope>
    <source>
        <strain evidence="1 3">NBRC 107715</strain>
    </source>
</reference>
<reference evidence="2" key="4">
    <citation type="submission" date="2023-01" db="EMBL/GenBank/DDBJ databases">
        <title>Draft genome sequence of Methylobacterium oxalidis strain NBRC 107715.</title>
        <authorList>
            <person name="Sun Q."/>
            <person name="Mori K."/>
        </authorList>
    </citation>
    <scope>NUCLEOTIDE SEQUENCE</scope>
    <source>
        <strain evidence="2">NBRC 107715</strain>
    </source>
</reference>
<sequence length="253" mass="29544">MEGLRGYHQREYTKPEREVRRLRRSRAGELGAHNPYAREFWMRSMGAGLCRCVGACAPNWEPRVPVFFITLIDEGQIVYPTDANTEGFRRSTPHFPDIHRTYRRALRGFDYIGMLDPALYVSTQKVECVSRFILWHAHALVWNTSAAALDQWASEARWSMRAYLPYASGIDWRPIRPPDLRQLIWYTGKTPRQQYQLWRREKGSLQQYARPINGVNAVRLYATMRNLTLPELTFAGGAGRQIIRRTLRRASAW</sequence>
<evidence type="ECO:0000313" key="4">
    <source>
        <dbReference type="Proteomes" id="UP001156856"/>
    </source>
</evidence>
<reference evidence="4" key="2">
    <citation type="journal article" date="2019" name="Int. J. Syst. Evol. Microbiol.">
        <title>The Global Catalogue of Microorganisms (GCM) 10K type strain sequencing project: providing services to taxonomists for standard genome sequencing and annotation.</title>
        <authorList>
            <consortium name="The Broad Institute Genomics Platform"/>
            <consortium name="The Broad Institute Genome Sequencing Center for Infectious Disease"/>
            <person name="Wu L."/>
            <person name="Ma J."/>
        </authorList>
    </citation>
    <scope>NUCLEOTIDE SEQUENCE [LARGE SCALE GENOMIC DNA]</scope>
    <source>
        <strain evidence="4">NBRC 107715</strain>
    </source>
</reference>
<reference evidence="2" key="1">
    <citation type="journal article" date="2014" name="Int. J. Syst. Evol. Microbiol.">
        <title>Complete genome of a new Firmicutes species belonging to the dominant human colonic microbiota ('Ruminococcus bicirculans') reveals two chromosomes and a selective capacity to utilize plant glucans.</title>
        <authorList>
            <consortium name="NISC Comparative Sequencing Program"/>
            <person name="Wegmann U."/>
            <person name="Louis P."/>
            <person name="Goesmann A."/>
            <person name="Henrissat B."/>
            <person name="Duncan S.H."/>
            <person name="Flint H.J."/>
        </authorList>
    </citation>
    <scope>NUCLEOTIDE SEQUENCE</scope>
    <source>
        <strain evidence="2">NBRC 107715</strain>
    </source>
</reference>
<evidence type="ECO:0000313" key="1">
    <source>
        <dbReference type="EMBL" id="GEP03857.1"/>
    </source>
</evidence>